<dbReference type="AlphaFoldDB" id="W1YNF8"/>
<protein>
    <submittedName>
        <fullName evidence="1">Radical SAM protein, TIGR01212 family</fullName>
    </submittedName>
</protein>
<sequence>MTDTTRPKRYRMVSKYYKETYGEKVYKLPVALPLTCPNRDGSAGVGGCTFCGE</sequence>
<accession>W1YNF8</accession>
<reference evidence="1" key="1">
    <citation type="submission" date="2013-12" db="EMBL/GenBank/DDBJ databases">
        <title>A Varibaculum cambriense genome reconstructed from a premature infant gut community with otherwise low bacterial novelty that shifts toward anaerobic metabolism during the third week of life.</title>
        <authorList>
            <person name="Brown C.T."/>
            <person name="Sharon I."/>
            <person name="Thomas B.C."/>
            <person name="Castelle C.J."/>
            <person name="Morowitz M.J."/>
            <person name="Banfield J.F."/>
        </authorList>
    </citation>
    <scope>NUCLEOTIDE SEQUENCE</scope>
</reference>
<organism evidence="1">
    <name type="scientific">human gut metagenome</name>
    <dbReference type="NCBI Taxonomy" id="408170"/>
    <lineage>
        <taxon>unclassified sequences</taxon>
        <taxon>metagenomes</taxon>
        <taxon>organismal metagenomes</taxon>
    </lineage>
</organism>
<gene>
    <name evidence="1" type="ORF">Q604_UNBC02740G0002</name>
</gene>
<dbReference type="EMBL" id="AZMM01002740">
    <property type="protein sequence ID" value="ETJ43265.1"/>
    <property type="molecule type" value="Genomic_DNA"/>
</dbReference>
<name>W1YNF8_9ZZZZ</name>
<comment type="caution">
    <text evidence="1">The sequence shown here is derived from an EMBL/GenBank/DDBJ whole genome shotgun (WGS) entry which is preliminary data.</text>
</comment>
<feature type="non-terminal residue" evidence="1">
    <location>
        <position position="53"/>
    </location>
</feature>
<proteinExistence type="predicted"/>
<evidence type="ECO:0000313" key="1">
    <source>
        <dbReference type="EMBL" id="ETJ43265.1"/>
    </source>
</evidence>